<dbReference type="InterPro" id="IPR018697">
    <property type="entry name" value="DUF2199"/>
</dbReference>
<sequence>MKFQCACCDEIVEGIPTFGWDYPIHYLDVPEAERPERVFLTSDLCVIDDKWFFVRGCLEIPVIGHDDPFIWGVWVSLSEDNFFEFQDLLEVKERSKFGPYFGWFSASINIYPETLNLRTKVHIRDDGVRPYIELEPTDHPLALEQQQGISVKRVSEIYANRVHGKKIA</sequence>
<dbReference type="OrthoDB" id="4404538at2"/>
<keyword evidence="2" id="KW-1185">Reference proteome</keyword>
<comment type="caution">
    <text evidence="1">The sequence shown here is derived from an EMBL/GenBank/DDBJ whole genome shotgun (WGS) entry which is preliminary data.</text>
</comment>
<evidence type="ECO:0000313" key="2">
    <source>
        <dbReference type="Proteomes" id="UP000298325"/>
    </source>
</evidence>
<gene>
    <name evidence="1" type="ORF">E5Q11_11670</name>
</gene>
<proteinExistence type="predicted"/>
<protein>
    <submittedName>
        <fullName evidence="1">DUF2199 domain-containing protein</fullName>
    </submittedName>
</protein>
<dbReference type="RefSeq" id="WP_135803609.1">
    <property type="nucleotide sequence ID" value="NZ_SRPF01000003.1"/>
</dbReference>
<organism evidence="1 2">
    <name type="scientific">Marinobacter confluentis</name>
    <dbReference type="NCBI Taxonomy" id="1697557"/>
    <lineage>
        <taxon>Bacteria</taxon>
        <taxon>Pseudomonadati</taxon>
        <taxon>Pseudomonadota</taxon>
        <taxon>Gammaproteobacteria</taxon>
        <taxon>Pseudomonadales</taxon>
        <taxon>Marinobacteraceae</taxon>
        <taxon>Marinobacter</taxon>
    </lineage>
</organism>
<accession>A0A4Z1BXK6</accession>
<dbReference type="EMBL" id="SRPF01000003">
    <property type="protein sequence ID" value="TGN39300.1"/>
    <property type="molecule type" value="Genomic_DNA"/>
</dbReference>
<dbReference type="Pfam" id="PF09965">
    <property type="entry name" value="DUF2199"/>
    <property type="match status" value="1"/>
</dbReference>
<dbReference type="Proteomes" id="UP000298325">
    <property type="component" value="Unassembled WGS sequence"/>
</dbReference>
<evidence type="ECO:0000313" key="1">
    <source>
        <dbReference type="EMBL" id="TGN39300.1"/>
    </source>
</evidence>
<reference evidence="1 2" key="1">
    <citation type="submission" date="2019-04" db="EMBL/GenBank/DDBJ databases">
        <authorList>
            <person name="Park S."/>
            <person name="Yoon J.-H."/>
        </authorList>
    </citation>
    <scope>NUCLEOTIDE SEQUENCE [LARGE SCALE GENOMIC DNA]</scope>
    <source>
        <strain evidence="1 2">HJM-18</strain>
    </source>
</reference>
<dbReference type="AlphaFoldDB" id="A0A4Z1BXK6"/>
<name>A0A4Z1BXK6_9GAMM</name>